<proteinExistence type="inferred from homology"/>
<reference evidence="14" key="1">
    <citation type="submission" date="2021-05" db="EMBL/GenBank/DDBJ databases">
        <authorList>
            <person name="Pietrasiak N."/>
            <person name="Ward R."/>
            <person name="Stajich J.E."/>
            <person name="Kurbessoian T."/>
        </authorList>
    </citation>
    <scope>NUCLEOTIDE SEQUENCE</scope>
    <source>
        <strain evidence="14">GSE-TBD4-15B</strain>
    </source>
</reference>
<reference evidence="14" key="2">
    <citation type="journal article" date="2022" name="Microbiol. Resour. Announc.">
        <title>Metagenome Sequencing to Explore Phylogenomics of Terrestrial Cyanobacteria.</title>
        <authorList>
            <person name="Ward R.D."/>
            <person name="Stajich J.E."/>
            <person name="Johansen J.R."/>
            <person name="Huntemann M."/>
            <person name="Clum A."/>
            <person name="Foster B."/>
            <person name="Foster B."/>
            <person name="Roux S."/>
            <person name="Palaniappan K."/>
            <person name="Varghese N."/>
            <person name="Mukherjee S."/>
            <person name="Reddy T.B.K."/>
            <person name="Daum C."/>
            <person name="Copeland A."/>
            <person name="Chen I.A."/>
            <person name="Ivanova N.N."/>
            <person name="Kyrpides N.C."/>
            <person name="Shapiro N."/>
            <person name="Eloe-Fadrosh E.A."/>
            <person name="Pietrasiak N."/>
        </authorList>
    </citation>
    <scope>NUCLEOTIDE SEQUENCE</scope>
    <source>
        <strain evidence="14">GSE-TBD4-15B</strain>
    </source>
</reference>
<comment type="similarity">
    <text evidence="7 12">Belongs to the GCKR-like family. MurNAc-6-P etherase subfamily.</text>
</comment>
<feature type="domain" description="SIS" evidence="13">
    <location>
        <begin position="77"/>
        <end position="240"/>
    </location>
</feature>
<name>A0A951U2R5_9CYAN</name>
<evidence type="ECO:0000256" key="5">
    <source>
        <dbReference type="ARBA" id="ARBA00060595"/>
    </source>
</evidence>
<dbReference type="PANTHER" id="PTHR10088:SF4">
    <property type="entry name" value="GLUCOKINASE REGULATORY PROTEIN"/>
    <property type="match status" value="1"/>
</dbReference>
<comment type="pathway">
    <text evidence="12">Amino-sugar metabolism; N-acetylmuramate degradation.</text>
</comment>
<dbReference type="EMBL" id="JAHHHV010000001">
    <property type="protein sequence ID" value="MBW4463815.1"/>
    <property type="molecule type" value="Genomic_DNA"/>
</dbReference>
<dbReference type="InterPro" id="IPR005486">
    <property type="entry name" value="Glucokinase_regulatory_CS"/>
</dbReference>
<dbReference type="InterPro" id="IPR001347">
    <property type="entry name" value="SIS_dom"/>
</dbReference>
<keyword evidence="2 12" id="KW-0456">Lyase</keyword>
<dbReference type="CDD" id="cd05007">
    <property type="entry name" value="SIS_Etherase"/>
    <property type="match status" value="1"/>
</dbReference>
<evidence type="ECO:0000256" key="6">
    <source>
        <dbReference type="ARBA" id="ARBA00060672"/>
    </source>
</evidence>
<dbReference type="Gene3D" id="3.40.50.10490">
    <property type="entry name" value="Glucose-6-phosphate isomerase like protein, domain 1"/>
    <property type="match status" value="2"/>
</dbReference>
<comment type="subunit">
    <text evidence="1 12">Homodimer.</text>
</comment>
<dbReference type="Gene3D" id="1.10.8.1080">
    <property type="match status" value="1"/>
</dbReference>
<dbReference type="GO" id="GO:0097367">
    <property type="term" value="F:carbohydrate derivative binding"/>
    <property type="evidence" value="ECO:0007669"/>
    <property type="project" value="InterPro"/>
</dbReference>
<comment type="pathway">
    <text evidence="5">Amino-sugar metabolism; 1,6-anhydro-N-acetylmuramate degradation.</text>
</comment>
<keyword evidence="3 12" id="KW-0119">Carbohydrate metabolism</keyword>
<dbReference type="AlphaFoldDB" id="A0A951U2R5"/>
<dbReference type="PROSITE" id="PS51464">
    <property type="entry name" value="SIS"/>
    <property type="match status" value="1"/>
</dbReference>
<evidence type="ECO:0000256" key="4">
    <source>
        <dbReference type="ARBA" id="ARBA00051747"/>
    </source>
</evidence>
<dbReference type="NCBIfam" id="NF009222">
    <property type="entry name" value="PRK12570.1"/>
    <property type="match status" value="1"/>
</dbReference>
<dbReference type="GO" id="GO:0016803">
    <property type="term" value="F:ether hydrolase activity"/>
    <property type="evidence" value="ECO:0007669"/>
    <property type="project" value="TreeGrafter"/>
</dbReference>
<evidence type="ECO:0000259" key="13">
    <source>
        <dbReference type="PROSITE" id="PS51464"/>
    </source>
</evidence>
<organism evidence="14 15">
    <name type="scientific">Pegethrix bostrychoides GSE-TBD4-15B</name>
    <dbReference type="NCBI Taxonomy" id="2839662"/>
    <lineage>
        <taxon>Bacteria</taxon>
        <taxon>Bacillati</taxon>
        <taxon>Cyanobacteriota</taxon>
        <taxon>Cyanophyceae</taxon>
        <taxon>Oculatellales</taxon>
        <taxon>Oculatellaceae</taxon>
        <taxon>Pegethrix</taxon>
    </lineage>
</organism>
<comment type="caution">
    <text evidence="14">The sequence shown here is derived from an EMBL/GenBank/DDBJ whole genome shotgun (WGS) entry which is preliminary data.</text>
</comment>
<dbReference type="PROSITE" id="PS01272">
    <property type="entry name" value="GCKR"/>
    <property type="match status" value="1"/>
</dbReference>
<dbReference type="PANTHER" id="PTHR10088">
    <property type="entry name" value="GLUCOKINASE REGULATORY PROTEIN"/>
    <property type="match status" value="1"/>
</dbReference>
<comment type="function">
    <text evidence="12">Specifically catalyzes the cleavage of the D-lactyl ether substituent of MurNAc 6-phosphate, producing GlcNAc 6-phosphate and D-lactate.</text>
</comment>
<comment type="pathway">
    <text evidence="6">Cell wall biogenesis.</text>
</comment>
<dbReference type="FunFam" id="3.40.50.10490:FF:000014">
    <property type="entry name" value="N-acetylmuramic acid 6-phosphate etherase"/>
    <property type="match status" value="1"/>
</dbReference>
<dbReference type="InterPro" id="IPR046348">
    <property type="entry name" value="SIS_dom_sf"/>
</dbReference>
<comment type="miscellaneous">
    <text evidence="12">A lyase-type mechanism (elimination/hydration) is suggested for the cleavage of the lactyl ether bond of MurNAc 6-phosphate, with the formation of an alpha,beta-unsaturated aldehyde intermediate with (E)-stereochemistry, followed by the syn addition of water to give product.</text>
</comment>
<dbReference type="InterPro" id="IPR040190">
    <property type="entry name" value="MURQ/GCKR"/>
</dbReference>
<dbReference type="NCBIfam" id="NF003915">
    <property type="entry name" value="PRK05441.1"/>
    <property type="match status" value="1"/>
</dbReference>
<evidence type="ECO:0000256" key="7">
    <source>
        <dbReference type="ARBA" id="ARBA00061234"/>
    </source>
</evidence>
<evidence type="ECO:0000256" key="10">
    <source>
        <dbReference type="ARBA" id="ARBA00077905"/>
    </source>
</evidence>
<dbReference type="SUPFAM" id="SSF53697">
    <property type="entry name" value="SIS domain"/>
    <property type="match status" value="1"/>
</dbReference>
<feature type="active site" evidence="12">
    <location>
        <position position="136"/>
    </location>
</feature>
<evidence type="ECO:0000256" key="1">
    <source>
        <dbReference type="ARBA" id="ARBA00011738"/>
    </source>
</evidence>
<dbReference type="Pfam" id="PF22645">
    <property type="entry name" value="GKRP_SIS_N"/>
    <property type="match status" value="1"/>
</dbReference>
<sequence>MSQSAAESQPTLPTPHPAADLTIDFRQLATERRNSNTAQIDRVSTLEMLKLINQEDQQVALAVAQVLPQIAAAVDLIAAQLKLGGRLFYVGAGTSGRLGVLDASECPPTFGVEAGLVVGLIAGGDIALRHPVEGAEDSLEACVQDLQAYEFCSQDVLVGIAASGRTPYVLGGLSYASSLGAHRIAIACSPASPIGALAEIAIEPLPGAEVITGSTRLKAGTAQKLVLNMLSTGAMIKLGKVYGNLMVDVRASNQKLIERCKQILCEVTDLPRPEAEALLEATGYDVKLAILLQKTGLPLEEATQLLQQAEGYLQRAIEQS</sequence>
<dbReference type="GO" id="GO:0016835">
    <property type="term" value="F:carbon-oxygen lyase activity"/>
    <property type="evidence" value="ECO:0007669"/>
    <property type="project" value="UniProtKB-UniRule"/>
</dbReference>
<dbReference type="GO" id="GO:0009254">
    <property type="term" value="P:peptidoglycan turnover"/>
    <property type="evidence" value="ECO:0007669"/>
    <property type="project" value="TreeGrafter"/>
</dbReference>
<dbReference type="FunFam" id="1.10.8.1080:FF:000001">
    <property type="entry name" value="N-acetylmuramic acid 6-phosphate etherase"/>
    <property type="match status" value="1"/>
</dbReference>
<evidence type="ECO:0000256" key="8">
    <source>
        <dbReference type="ARBA" id="ARBA00067056"/>
    </source>
</evidence>
<dbReference type="EC" id="4.2.1.126" evidence="8 12"/>
<comment type="catalytic activity">
    <reaction evidence="4 12">
        <text>N-acetyl-D-muramate 6-phosphate + H2O = N-acetyl-D-glucosamine 6-phosphate + (R)-lactate</text>
        <dbReference type="Rhea" id="RHEA:26410"/>
        <dbReference type="ChEBI" id="CHEBI:15377"/>
        <dbReference type="ChEBI" id="CHEBI:16004"/>
        <dbReference type="ChEBI" id="CHEBI:57513"/>
        <dbReference type="ChEBI" id="CHEBI:58722"/>
        <dbReference type="EC" id="4.2.1.126"/>
    </reaction>
</comment>
<evidence type="ECO:0000256" key="2">
    <source>
        <dbReference type="ARBA" id="ARBA00023239"/>
    </source>
</evidence>
<dbReference type="Proteomes" id="UP000707356">
    <property type="component" value="Unassembled WGS sequence"/>
</dbReference>
<gene>
    <name evidence="12 14" type="primary">murQ</name>
    <name evidence="14" type="ORF">KME07_00035</name>
</gene>
<dbReference type="HAMAP" id="MF_00068">
    <property type="entry name" value="MurQ"/>
    <property type="match status" value="1"/>
</dbReference>
<feature type="active site" description="Proton donor" evidence="12">
    <location>
        <position position="105"/>
    </location>
</feature>
<evidence type="ECO:0000256" key="3">
    <source>
        <dbReference type="ARBA" id="ARBA00023277"/>
    </source>
</evidence>
<protein>
    <recommendedName>
        <fullName evidence="9 12">N-acetylmuramic acid 6-phosphate etherase</fullName>
        <shortName evidence="12">MurNAc-6-P etherase</shortName>
        <ecNumber evidence="8 12">4.2.1.126</ecNumber>
    </recommendedName>
    <alternativeName>
        <fullName evidence="11 12">N-acetylmuramic acid 6-phosphate hydrolase</fullName>
    </alternativeName>
    <alternativeName>
        <fullName evidence="10 12">N-acetylmuramic acid 6-phosphate lyase</fullName>
    </alternativeName>
</protein>
<accession>A0A951U2R5</accession>
<evidence type="ECO:0000313" key="14">
    <source>
        <dbReference type="EMBL" id="MBW4463815.1"/>
    </source>
</evidence>
<dbReference type="GO" id="GO:0046348">
    <property type="term" value="P:amino sugar catabolic process"/>
    <property type="evidence" value="ECO:0007669"/>
    <property type="project" value="InterPro"/>
</dbReference>
<evidence type="ECO:0000313" key="15">
    <source>
        <dbReference type="Proteomes" id="UP000707356"/>
    </source>
</evidence>
<evidence type="ECO:0000256" key="11">
    <source>
        <dbReference type="ARBA" id="ARBA00084049"/>
    </source>
</evidence>
<evidence type="ECO:0000256" key="12">
    <source>
        <dbReference type="HAMAP-Rule" id="MF_00068"/>
    </source>
</evidence>
<dbReference type="InterPro" id="IPR005488">
    <property type="entry name" value="Etherase_MurQ"/>
</dbReference>
<dbReference type="NCBIfam" id="TIGR00274">
    <property type="entry name" value="N-acetylmuramic acid 6-phosphate etherase"/>
    <property type="match status" value="1"/>
</dbReference>
<evidence type="ECO:0000256" key="9">
    <source>
        <dbReference type="ARBA" id="ARBA00070061"/>
    </source>
</evidence>